<dbReference type="PANTHER" id="PTHR35004:SF8">
    <property type="entry name" value="TRANSPOSASE RV3428C-RELATED"/>
    <property type="match status" value="1"/>
</dbReference>
<protein>
    <submittedName>
        <fullName evidence="5">Transposase</fullName>
    </submittedName>
</protein>
<dbReference type="InterPro" id="IPR017895">
    <property type="entry name" value="HTH_IS408/IS1162_type"/>
</dbReference>
<comment type="similarity">
    <text evidence="1">Belongs to the transposase IS21/IS408/IS1162 family.</text>
</comment>
<gene>
    <name evidence="5" type="ORF">SAMN05421828_1681</name>
</gene>
<name>A0A8G2FI03_ACIRU</name>
<evidence type="ECO:0000259" key="4">
    <source>
        <dbReference type="PROSITE" id="PS50994"/>
    </source>
</evidence>
<dbReference type="GO" id="GO:0015074">
    <property type="term" value="P:DNA integration"/>
    <property type="evidence" value="ECO:0007669"/>
    <property type="project" value="InterPro"/>
</dbReference>
<proteinExistence type="inferred from homology"/>
<dbReference type="NCBIfam" id="NF033546">
    <property type="entry name" value="transpos_IS21"/>
    <property type="match status" value="1"/>
</dbReference>
<dbReference type="InterPro" id="IPR012337">
    <property type="entry name" value="RNaseH-like_sf"/>
</dbReference>
<keyword evidence="6" id="KW-1185">Reference proteome</keyword>
<dbReference type="AlphaFoldDB" id="A0A8G2FI03"/>
<dbReference type="InterPro" id="IPR054353">
    <property type="entry name" value="IstA-like_C"/>
</dbReference>
<evidence type="ECO:0000313" key="6">
    <source>
        <dbReference type="Proteomes" id="UP000186308"/>
    </source>
</evidence>
<dbReference type="OrthoDB" id="2065409at2"/>
<evidence type="ECO:0000259" key="3">
    <source>
        <dbReference type="PROSITE" id="PS50532"/>
    </source>
</evidence>
<dbReference type="Pfam" id="PF22483">
    <property type="entry name" value="Mu-transpos_C_2"/>
    <property type="match status" value="1"/>
</dbReference>
<comment type="caution">
    <text evidence="5">The sequence shown here is derived from an EMBL/GenBank/DDBJ whole genome shotgun (WGS) entry which is preliminary data.</text>
</comment>
<organism evidence="5 6">
    <name type="scientific">Acidiphilium rubrum</name>
    <dbReference type="NCBI Taxonomy" id="526"/>
    <lineage>
        <taxon>Bacteria</taxon>
        <taxon>Pseudomonadati</taxon>
        <taxon>Pseudomonadota</taxon>
        <taxon>Alphaproteobacteria</taxon>
        <taxon>Acetobacterales</taxon>
        <taxon>Acidocellaceae</taxon>
        <taxon>Acidiphilium</taxon>
    </lineage>
</organism>
<dbReference type="PROSITE" id="PS50532">
    <property type="entry name" value="HTH_IS408"/>
    <property type="match status" value="1"/>
</dbReference>
<feature type="domain" description="Integrase catalytic" evidence="4">
    <location>
        <begin position="128"/>
        <end position="318"/>
    </location>
</feature>
<reference evidence="5 6" key="1">
    <citation type="submission" date="2017-01" db="EMBL/GenBank/DDBJ databases">
        <authorList>
            <person name="Varghese N."/>
            <person name="Submissions S."/>
        </authorList>
    </citation>
    <scope>NUCLEOTIDE SEQUENCE [LARGE SCALE GENOMIC DNA]</scope>
    <source>
        <strain evidence="5 6">ATCC 35905</strain>
    </source>
</reference>
<dbReference type="InterPro" id="IPR036397">
    <property type="entry name" value="RNaseH_sf"/>
</dbReference>
<evidence type="ECO:0000256" key="1">
    <source>
        <dbReference type="ARBA" id="ARBA00009277"/>
    </source>
</evidence>
<sequence>MPVERIAMRDVREIVRLRMAGLSTRQVGIRVGVAASTVRLTLQRLQAAGLDGPAALALPEAALGSRLFDGAAGKRPGHRRVDEPDWTQIRRELQRKHVTLSILWDEYIAEHPDGYRYSRFCELYRTWEARLPVTMRQTHASGEKLFVDYAGDTVPVVIDRLTGETRAAQIFVAVLGASSFTYAEATWTQTLPDWIEAHNRTFAAIGGVPALLVPDNAKVAIIRSCLYDPEVNRTYTDMARHYGTAVLPARPRRPRDKAKVEVAVLLAERWLLGKLRNRVFHSLAELNAAIGEFCRWLNEQRIIRRLGATRRHLLETLDRPALKDLPAQSYVLAQWRRRRVGIDYHVEIEKHFYSVPYRHARAEVEARFTVRTVEIFLRGERIAVHARGSGNGKHTTITEHMPSSHRRHGDWTIARINQEAALLGPSVATFCTLILERRPHPEQGFRACIGILRLARTVGADRLDAAAERALTIGTLTYSSVKSILDHRLERAAGTANPDPTPIRHPNIRGGGYFH</sequence>
<dbReference type="PROSITE" id="PS50994">
    <property type="entry name" value="INTEGRASE"/>
    <property type="match status" value="1"/>
</dbReference>
<evidence type="ECO:0000313" key="5">
    <source>
        <dbReference type="EMBL" id="SIR58450.1"/>
    </source>
</evidence>
<dbReference type="GO" id="GO:0003676">
    <property type="term" value="F:nucleic acid binding"/>
    <property type="evidence" value="ECO:0007669"/>
    <property type="project" value="InterPro"/>
</dbReference>
<dbReference type="InterPro" id="IPR001584">
    <property type="entry name" value="Integrase_cat-core"/>
</dbReference>
<feature type="domain" description="HTH IS408-type" evidence="3">
    <location>
        <begin position="11"/>
        <end position="93"/>
    </location>
</feature>
<dbReference type="Gene3D" id="3.30.420.10">
    <property type="entry name" value="Ribonuclease H-like superfamily/Ribonuclease H"/>
    <property type="match status" value="1"/>
</dbReference>
<accession>A0A8G2FI03</accession>
<dbReference type="SUPFAM" id="SSF53098">
    <property type="entry name" value="Ribonuclease H-like"/>
    <property type="match status" value="1"/>
</dbReference>
<evidence type="ECO:0000256" key="2">
    <source>
        <dbReference type="SAM" id="MobiDB-lite"/>
    </source>
</evidence>
<dbReference type="PANTHER" id="PTHR35004">
    <property type="entry name" value="TRANSPOSASE RV3428C-RELATED"/>
    <property type="match status" value="1"/>
</dbReference>
<dbReference type="EMBL" id="FTNE01000068">
    <property type="protein sequence ID" value="SIR58450.1"/>
    <property type="molecule type" value="Genomic_DNA"/>
</dbReference>
<dbReference type="Proteomes" id="UP000186308">
    <property type="component" value="Unassembled WGS sequence"/>
</dbReference>
<feature type="region of interest" description="Disordered" evidence="2">
    <location>
        <begin position="493"/>
        <end position="515"/>
    </location>
</feature>